<evidence type="ECO:0000256" key="3">
    <source>
        <dbReference type="ARBA" id="ARBA00022989"/>
    </source>
</evidence>
<feature type="compositionally biased region" description="Polar residues" evidence="5">
    <location>
        <begin position="31"/>
        <end position="48"/>
    </location>
</feature>
<dbReference type="SUPFAM" id="SSF103511">
    <property type="entry name" value="Chlorophyll a-b binding protein"/>
    <property type="match status" value="1"/>
</dbReference>
<evidence type="ECO:0000256" key="5">
    <source>
        <dbReference type="SAM" id="MobiDB-lite"/>
    </source>
</evidence>
<dbReference type="PANTHER" id="PTHR14154">
    <property type="entry name" value="UPF0041 BRAIN PROTEIN 44-RELATED"/>
    <property type="match status" value="1"/>
</dbReference>
<feature type="transmembrane region" description="Helical" evidence="6">
    <location>
        <begin position="194"/>
        <end position="212"/>
    </location>
</feature>
<name>A0ABD2ZPS2_9GENT</name>
<dbReference type="AlphaFoldDB" id="A0ABD2ZPS2"/>
<feature type="region of interest" description="Disordered" evidence="5">
    <location>
        <begin position="1"/>
        <end position="92"/>
    </location>
</feature>
<keyword evidence="3 6" id="KW-1133">Transmembrane helix</keyword>
<sequence length="251" mass="28662">MASISISASLPISPPSHYATKKQPPRAATQAKASSLGTEQETHIVTCNSEDHKQRLTLSQKEDDPLLLTPISRPAKDEKQPTEEEEPSAPKFFDKRWKNGTWDLNMFVKYGKMDWHALIFAEARRRRFLELYPEAATNEELVLFRSSIIPWWAWITHSHLAEAELLNGRAAMVGFFMSYMVDALTRLDVVGQTGNFVCKAALFITVIGIIIFRKREDFKNLQKLVDDATFYDKKWKASWQDRNDPSPAASD</sequence>
<proteinExistence type="predicted"/>
<evidence type="ECO:0000256" key="4">
    <source>
        <dbReference type="ARBA" id="ARBA00023136"/>
    </source>
</evidence>
<evidence type="ECO:0000313" key="8">
    <source>
        <dbReference type="Proteomes" id="UP001630127"/>
    </source>
</evidence>
<evidence type="ECO:0000256" key="6">
    <source>
        <dbReference type="SAM" id="Phobius"/>
    </source>
</evidence>
<dbReference type="EMBL" id="JBJUIK010000008">
    <property type="protein sequence ID" value="KAL3521364.1"/>
    <property type="molecule type" value="Genomic_DNA"/>
</dbReference>
<comment type="subcellular location">
    <subcellularLocation>
        <location evidence="1">Membrane</location>
        <topology evidence="1">Multi-pass membrane protein</topology>
    </subcellularLocation>
</comment>
<accession>A0ABD2ZPS2</accession>
<gene>
    <name evidence="7" type="ORF">ACH5RR_019513</name>
</gene>
<comment type="caution">
    <text evidence="7">The sequence shown here is derived from an EMBL/GenBank/DDBJ whole genome shotgun (WGS) entry which is preliminary data.</text>
</comment>
<dbReference type="GO" id="GO:0016020">
    <property type="term" value="C:membrane"/>
    <property type="evidence" value="ECO:0007669"/>
    <property type="project" value="UniProtKB-SubCell"/>
</dbReference>
<protein>
    <submittedName>
        <fullName evidence="7">Uncharacterized protein</fullName>
    </submittedName>
</protein>
<feature type="compositionally biased region" description="Low complexity" evidence="5">
    <location>
        <begin position="1"/>
        <end position="11"/>
    </location>
</feature>
<keyword evidence="8" id="KW-1185">Reference proteome</keyword>
<organism evidence="7 8">
    <name type="scientific">Cinchona calisaya</name>
    <dbReference type="NCBI Taxonomy" id="153742"/>
    <lineage>
        <taxon>Eukaryota</taxon>
        <taxon>Viridiplantae</taxon>
        <taxon>Streptophyta</taxon>
        <taxon>Embryophyta</taxon>
        <taxon>Tracheophyta</taxon>
        <taxon>Spermatophyta</taxon>
        <taxon>Magnoliopsida</taxon>
        <taxon>eudicotyledons</taxon>
        <taxon>Gunneridae</taxon>
        <taxon>Pentapetalae</taxon>
        <taxon>asterids</taxon>
        <taxon>lamiids</taxon>
        <taxon>Gentianales</taxon>
        <taxon>Rubiaceae</taxon>
        <taxon>Cinchonoideae</taxon>
        <taxon>Cinchoneae</taxon>
        <taxon>Cinchona</taxon>
    </lineage>
</organism>
<reference evidence="7 8" key="1">
    <citation type="submission" date="2024-11" db="EMBL/GenBank/DDBJ databases">
        <title>A near-complete genome assembly of Cinchona calisaya.</title>
        <authorList>
            <person name="Lian D.C."/>
            <person name="Zhao X.W."/>
            <person name="Wei L."/>
        </authorList>
    </citation>
    <scope>NUCLEOTIDE SEQUENCE [LARGE SCALE GENOMIC DNA]</scope>
    <source>
        <tissue evidence="7">Nenye</tissue>
    </source>
</reference>
<keyword evidence="2 6" id="KW-0812">Transmembrane</keyword>
<evidence type="ECO:0000313" key="7">
    <source>
        <dbReference type="EMBL" id="KAL3521364.1"/>
    </source>
</evidence>
<feature type="compositionally biased region" description="Basic and acidic residues" evidence="5">
    <location>
        <begin position="49"/>
        <end position="64"/>
    </location>
</feature>
<dbReference type="Proteomes" id="UP001630127">
    <property type="component" value="Unassembled WGS sequence"/>
</dbReference>
<keyword evidence="4 6" id="KW-0472">Membrane</keyword>
<evidence type="ECO:0000256" key="2">
    <source>
        <dbReference type="ARBA" id="ARBA00022692"/>
    </source>
</evidence>
<evidence type="ECO:0000256" key="1">
    <source>
        <dbReference type="ARBA" id="ARBA00004141"/>
    </source>
</evidence>